<dbReference type="Pfam" id="PF00534">
    <property type="entry name" value="Glycos_transf_1"/>
    <property type="match status" value="1"/>
</dbReference>
<organism evidence="3 4">
    <name type="scientific">Luteitalea pratensis</name>
    <dbReference type="NCBI Taxonomy" id="1855912"/>
    <lineage>
        <taxon>Bacteria</taxon>
        <taxon>Pseudomonadati</taxon>
        <taxon>Acidobacteriota</taxon>
        <taxon>Vicinamibacteria</taxon>
        <taxon>Vicinamibacterales</taxon>
        <taxon>Vicinamibacteraceae</taxon>
        <taxon>Luteitalea</taxon>
    </lineage>
</organism>
<dbReference type="RefSeq" id="WP_162271424.1">
    <property type="nucleotide sequence ID" value="NZ_CP015136.1"/>
</dbReference>
<dbReference type="STRING" id="1855912.LuPra_03311"/>
<dbReference type="InterPro" id="IPR050194">
    <property type="entry name" value="Glycosyltransferase_grp1"/>
</dbReference>
<dbReference type="GO" id="GO:0016758">
    <property type="term" value="F:hexosyltransferase activity"/>
    <property type="evidence" value="ECO:0007669"/>
    <property type="project" value="TreeGrafter"/>
</dbReference>
<dbReference type="Gene3D" id="3.40.50.2000">
    <property type="entry name" value="Glycogen Phosphorylase B"/>
    <property type="match status" value="2"/>
</dbReference>
<dbReference type="InterPro" id="IPR028098">
    <property type="entry name" value="Glyco_trans_4-like_N"/>
</dbReference>
<dbReference type="SUPFAM" id="SSF53756">
    <property type="entry name" value="UDP-Glycosyltransferase/glycogen phosphorylase"/>
    <property type="match status" value="1"/>
</dbReference>
<dbReference type="AlphaFoldDB" id="A0A143PPK0"/>
<evidence type="ECO:0000259" key="2">
    <source>
        <dbReference type="Pfam" id="PF13439"/>
    </source>
</evidence>
<dbReference type="PANTHER" id="PTHR45947">
    <property type="entry name" value="SULFOQUINOVOSYL TRANSFERASE SQD2"/>
    <property type="match status" value="1"/>
</dbReference>
<evidence type="ECO:0000259" key="1">
    <source>
        <dbReference type="Pfam" id="PF00534"/>
    </source>
</evidence>
<accession>A0A143PPK0</accession>
<feature type="domain" description="Glycosyltransferase subfamily 4-like N-terminal" evidence="2">
    <location>
        <begin position="18"/>
        <end position="177"/>
    </location>
</feature>
<dbReference type="EC" id="2.4.-.-" evidence="3"/>
<gene>
    <name evidence="3" type="primary">epsD_3</name>
    <name evidence="3" type="ORF">LuPra_03311</name>
</gene>
<feature type="domain" description="Glycosyl transferase family 1" evidence="1">
    <location>
        <begin position="190"/>
        <end position="353"/>
    </location>
</feature>
<reference evidence="4" key="2">
    <citation type="submission" date="2016-04" db="EMBL/GenBank/DDBJ databases">
        <title>First Complete Genome Sequence of a Subdivision 6 Acidobacterium.</title>
        <authorList>
            <person name="Huang S."/>
            <person name="Vieira S."/>
            <person name="Bunk B."/>
            <person name="Riedel T."/>
            <person name="Sproeer C."/>
            <person name="Overmann J."/>
        </authorList>
    </citation>
    <scope>NUCLEOTIDE SEQUENCE [LARGE SCALE GENOMIC DNA]</scope>
    <source>
        <strain evidence="4">DSM 100886 HEG_-6_39</strain>
    </source>
</reference>
<name>A0A143PPK0_LUTPR</name>
<protein>
    <submittedName>
        <fullName evidence="3">Glycosyltransferase EpsD</fullName>
        <ecNumber evidence="3">2.4.-.-</ecNumber>
    </submittedName>
</protein>
<sequence length="395" mass="43314">MNRPIRILELRSVWGTGGGPEKTILLGAARADPQCFAVTVCYVRDDRDTVYGIDNRAASLPIDYVEIRERNSFDPAVVGKLRALILERRIDIVHAHDYKTDALNWWLARRLPFIPLTTAHGWTGHSARERLAYYPLDKWLIARHPRVLAVSSEIKQALLSAGARADRIDVVLNAIDPKAFARDRSRDADARAALGLPTNGRVIGTVGRLEPQKNFTLLIDVFARVAKDQPDTTLVIAGDGSARGALERQVQATGLGPRLRLLGHQGDIARVHHALDLFVQSSDYEGTPNAVLEAMAFENPIVATAAGGTAEIARDGQEAWIVPCGDGSALESALREALRGPARARALASRARARIDGELSFQARMARVERIYEELVARYPAVPSGRRVPASEMRP</sequence>
<dbReference type="KEGG" id="abac:LuPra_03311"/>
<dbReference type="Proteomes" id="UP000076079">
    <property type="component" value="Chromosome"/>
</dbReference>
<keyword evidence="3" id="KW-0808">Transferase</keyword>
<dbReference type="PANTHER" id="PTHR45947:SF3">
    <property type="entry name" value="SULFOQUINOVOSYL TRANSFERASE SQD2"/>
    <property type="match status" value="1"/>
</dbReference>
<dbReference type="Pfam" id="PF13439">
    <property type="entry name" value="Glyco_transf_4"/>
    <property type="match status" value="1"/>
</dbReference>
<reference evidence="3 4" key="1">
    <citation type="journal article" date="2016" name="Genome Announc.">
        <title>First Complete Genome Sequence of a Subdivision 6 Acidobacterium Strain.</title>
        <authorList>
            <person name="Huang S."/>
            <person name="Vieira S."/>
            <person name="Bunk B."/>
            <person name="Riedel T."/>
            <person name="Sproer C."/>
            <person name="Overmann J."/>
        </authorList>
    </citation>
    <scope>NUCLEOTIDE SEQUENCE [LARGE SCALE GENOMIC DNA]</scope>
    <source>
        <strain evidence="4">DSM 100886 HEG_-6_39</strain>
    </source>
</reference>
<dbReference type="EMBL" id="CP015136">
    <property type="protein sequence ID" value="AMY10083.1"/>
    <property type="molecule type" value="Genomic_DNA"/>
</dbReference>
<proteinExistence type="predicted"/>
<evidence type="ECO:0000313" key="3">
    <source>
        <dbReference type="EMBL" id="AMY10083.1"/>
    </source>
</evidence>
<evidence type="ECO:0000313" key="4">
    <source>
        <dbReference type="Proteomes" id="UP000076079"/>
    </source>
</evidence>
<dbReference type="CDD" id="cd03811">
    <property type="entry name" value="GT4_GT28_WabH-like"/>
    <property type="match status" value="1"/>
</dbReference>
<keyword evidence="4" id="KW-1185">Reference proteome</keyword>
<dbReference type="PATRIC" id="fig|1813736.3.peg.3517"/>
<dbReference type="InterPro" id="IPR001296">
    <property type="entry name" value="Glyco_trans_1"/>
</dbReference>
<keyword evidence="3" id="KW-0328">Glycosyltransferase</keyword>